<keyword evidence="3" id="KW-0378">Hydrolase</keyword>
<feature type="region of interest" description="Disordered" evidence="1">
    <location>
        <begin position="54"/>
        <end position="86"/>
    </location>
</feature>
<dbReference type="AlphaFoldDB" id="A0A8H1L2N3"/>
<evidence type="ECO:0000256" key="1">
    <source>
        <dbReference type="SAM" id="MobiDB-lite"/>
    </source>
</evidence>
<dbReference type="Gene3D" id="2.40.10.120">
    <property type="match status" value="1"/>
</dbReference>
<sequence length="799" mass="85309">MTGERGVKGECCDRSASRAVRKATIRRAAVRALCRVNAPTGLADSVRASVVRIGAPPEGYDGSSDSGDGLGRDRGRRDWSSGGAGAGGRRQAFWGSGFFVAPGWVLTCAHVVGKGAAPIWRGERAIGITVGDGAQSAVLQGELAFGLPLPEDPQAPPSPWPFPDLALVRVPDAGDVDCLWLSDRSVLTPAAIGLYGWAPAVERGEQMFFTGLGKATGVLGRPLMLSGDELTEGCSGGPVLDQRRGTVLGVSKGTGRRPGTGLATPITALRKLCDAGPRGARVLHEVLSAHDRHHLARYYGFGHSWYRQHARLGPSGGEPAYGFTVDRRAELYALFADVEPPTGAGQVLQLANEARNMVLRLPYTLRDHDPRSWREGAGLLYDPRDAETGEQEPSPDLALEAVVLYAAKVTAALTRAGTARTARSVRALAELRAWVERTARTLLNDVIRAQVPSVLEGHRPASAARADVLVEIEPDIYGSGRHAWRVALVRSADKNELRSGDDGEDGDAEGAEREEFTVDQSREEVPRSQLEEAVRSALSQALDLCDVDDHLAAVEFLLPRALFDEPVDAWRARPYDPADPFNPHTLPLGQRRLVVVRDRSRRDHGFTPEYRTRAAAVLGGPMEAVPLRREVPVAGHDAPAPEGGQATYGRLMAAPPGAVPVYCARAGSGPGARAMAAALGAGHAVALWRHSFDGGHDHDDCAEFHEQAAALLSEVRSARQLPSHIRALRNRNADLTDDTGDTEGADGATGPDSTAIDPSAAWARHIVLLYDPPHRSSGDGPLREPPLMPRPPTALRSTS</sequence>
<feature type="compositionally biased region" description="Basic and acidic residues" evidence="1">
    <location>
        <begin position="510"/>
        <end position="527"/>
    </location>
</feature>
<protein>
    <submittedName>
        <fullName evidence="3">Serine protease</fullName>
    </submittedName>
</protein>
<gene>
    <name evidence="3" type="ORF">D8771_29200</name>
</gene>
<evidence type="ECO:0000313" key="4">
    <source>
        <dbReference type="Proteomes" id="UP000298111"/>
    </source>
</evidence>
<feature type="domain" description="vWA-MoxR associated protein C-terminal" evidence="2">
    <location>
        <begin position="511"/>
        <end position="773"/>
    </location>
</feature>
<dbReference type="Pfam" id="PF13365">
    <property type="entry name" value="Trypsin_2"/>
    <property type="match status" value="1"/>
</dbReference>
<dbReference type="Pfam" id="PF20028">
    <property type="entry name" value="VMAP-C"/>
    <property type="match status" value="1"/>
</dbReference>
<evidence type="ECO:0000259" key="2">
    <source>
        <dbReference type="Pfam" id="PF20028"/>
    </source>
</evidence>
<evidence type="ECO:0000313" key="3">
    <source>
        <dbReference type="EMBL" id="TGG76664.1"/>
    </source>
</evidence>
<feature type="compositionally biased region" description="Basic and acidic residues" evidence="1">
    <location>
        <begin position="70"/>
        <end position="79"/>
    </location>
</feature>
<feature type="region of interest" description="Disordered" evidence="1">
    <location>
        <begin position="729"/>
        <end position="756"/>
    </location>
</feature>
<organism evidence="3 4">
    <name type="scientific">Streptomyces albus</name>
    <dbReference type="NCBI Taxonomy" id="1888"/>
    <lineage>
        <taxon>Bacteria</taxon>
        <taxon>Bacillati</taxon>
        <taxon>Actinomycetota</taxon>
        <taxon>Actinomycetes</taxon>
        <taxon>Kitasatosporales</taxon>
        <taxon>Streptomycetaceae</taxon>
        <taxon>Streptomyces</taxon>
    </lineage>
</organism>
<feature type="compositionally biased region" description="Acidic residues" evidence="1">
    <location>
        <begin position="735"/>
        <end position="744"/>
    </location>
</feature>
<accession>A0A8H1L2N3</accession>
<feature type="region of interest" description="Disordered" evidence="1">
    <location>
        <begin position="495"/>
        <end position="527"/>
    </location>
</feature>
<dbReference type="GO" id="GO:0008233">
    <property type="term" value="F:peptidase activity"/>
    <property type="evidence" value="ECO:0007669"/>
    <property type="project" value="UniProtKB-KW"/>
</dbReference>
<comment type="caution">
    <text evidence="3">The sequence shown here is derived from an EMBL/GenBank/DDBJ whole genome shotgun (WGS) entry which is preliminary data.</text>
</comment>
<proteinExistence type="predicted"/>
<reference evidence="3 4" key="1">
    <citation type="submission" date="2018-10" db="EMBL/GenBank/DDBJ databases">
        <title>Isolation of pseudouridimycin from Streptomyces albus DSM 40763.</title>
        <authorList>
            <person name="Rosenqvist P."/>
            <person name="Metsae-Ketelae M."/>
            <person name="Virta P."/>
        </authorList>
    </citation>
    <scope>NUCLEOTIDE SEQUENCE [LARGE SCALE GENOMIC DNA]</scope>
    <source>
        <strain evidence="3 4">DSM 40763</strain>
    </source>
</reference>
<feature type="compositionally biased region" description="Pro residues" evidence="1">
    <location>
        <begin position="783"/>
        <end position="792"/>
    </location>
</feature>
<dbReference type="InterPro" id="IPR045450">
    <property type="entry name" value="VMAP_C"/>
</dbReference>
<feature type="region of interest" description="Disordered" evidence="1">
    <location>
        <begin position="773"/>
        <end position="799"/>
    </location>
</feature>
<dbReference type="InterPro" id="IPR009003">
    <property type="entry name" value="Peptidase_S1_PA"/>
</dbReference>
<dbReference type="EMBL" id="RCIY01000103">
    <property type="protein sequence ID" value="TGG76664.1"/>
    <property type="molecule type" value="Genomic_DNA"/>
</dbReference>
<name>A0A8H1L2N3_9ACTN</name>
<keyword evidence="3" id="KW-0645">Protease</keyword>
<dbReference type="GO" id="GO:0006508">
    <property type="term" value="P:proteolysis"/>
    <property type="evidence" value="ECO:0007669"/>
    <property type="project" value="UniProtKB-KW"/>
</dbReference>
<dbReference type="Proteomes" id="UP000298111">
    <property type="component" value="Unassembled WGS sequence"/>
</dbReference>
<dbReference type="SUPFAM" id="SSF50494">
    <property type="entry name" value="Trypsin-like serine proteases"/>
    <property type="match status" value="1"/>
</dbReference>